<reference evidence="4" key="1">
    <citation type="journal article" date="2023" name="Mol. Phylogenet. Evol.">
        <title>Genome-scale phylogeny and comparative genomics of the fungal order Sordariales.</title>
        <authorList>
            <person name="Hensen N."/>
            <person name="Bonometti L."/>
            <person name="Westerberg I."/>
            <person name="Brannstrom I.O."/>
            <person name="Guillou S."/>
            <person name="Cros-Aarteil S."/>
            <person name="Calhoun S."/>
            <person name="Haridas S."/>
            <person name="Kuo A."/>
            <person name="Mondo S."/>
            <person name="Pangilinan J."/>
            <person name="Riley R."/>
            <person name="LaButti K."/>
            <person name="Andreopoulos B."/>
            <person name="Lipzen A."/>
            <person name="Chen C."/>
            <person name="Yan M."/>
            <person name="Daum C."/>
            <person name="Ng V."/>
            <person name="Clum A."/>
            <person name="Steindorff A."/>
            <person name="Ohm R.A."/>
            <person name="Martin F."/>
            <person name="Silar P."/>
            <person name="Natvig D.O."/>
            <person name="Lalanne C."/>
            <person name="Gautier V."/>
            <person name="Ament-Velasquez S.L."/>
            <person name="Kruys A."/>
            <person name="Hutchinson M.I."/>
            <person name="Powell A.J."/>
            <person name="Barry K."/>
            <person name="Miller A.N."/>
            <person name="Grigoriev I.V."/>
            <person name="Debuchy R."/>
            <person name="Gladieux P."/>
            <person name="Hiltunen Thoren M."/>
            <person name="Johannesson H."/>
        </authorList>
    </citation>
    <scope>NUCLEOTIDE SEQUENCE</scope>
    <source>
        <strain evidence="4">CBS 123565</strain>
    </source>
</reference>
<dbReference type="InterPro" id="IPR011989">
    <property type="entry name" value="ARM-like"/>
</dbReference>
<feature type="compositionally biased region" description="Low complexity" evidence="2">
    <location>
        <begin position="211"/>
        <end position="223"/>
    </location>
</feature>
<dbReference type="AlphaFoldDB" id="A0AAN6URY3"/>
<feature type="compositionally biased region" description="Low complexity" evidence="2">
    <location>
        <begin position="190"/>
        <end position="199"/>
    </location>
</feature>
<gene>
    <name evidence="4" type="ORF">BT67DRAFT_453863</name>
</gene>
<organism evidence="4 5">
    <name type="scientific">Trichocladium antarcticum</name>
    <dbReference type="NCBI Taxonomy" id="1450529"/>
    <lineage>
        <taxon>Eukaryota</taxon>
        <taxon>Fungi</taxon>
        <taxon>Dikarya</taxon>
        <taxon>Ascomycota</taxon>
        <taxon>Pezizomycotina</taxon>
        <taxon>Sordariomycetes</taxon>
        <taxon>Sordariomycetidae</taxon>
        <taxon>Sordariales</taxon>
        <taxon>Chaetomiaceae</taxon>
        <taxon>Trichocladium</taxon>
    </lineage>
</organism>
<keyword evidence="5" id="KW-1185">Reference proteome</keyword>
<feature type="compositionally biased region" description="Polar residues" evidence="2">
    <location>
        <begin position="95"/>
        <end position="108"/>
    </location>
</feature>
<comment type="similarity">
    <text evidence="1">Belongs to the WAPL family.</text>
</comment>
<proteinExistence type="inferred from homology"/>
<evidence type="ECO:0000259" key="3">
    <source>
        <dbReference type="Pfam" id="PF07814"/>
    </source>
</evidence>
<dbReference type="Pfam" id="PF07814">
    <property type="entry name" value="WAPL"/>
    <property type="match status" value="1"/>
</dbReference>
<feature type="compositionally biased region" description="Polar residues" evidence="2">
    <location>
        <begin position="321"/>
        <end position="334"/>
    </location>
</feature>
<dbReference type="InterPro" id="IPR039874">
    <property type="entry name" value="WAPL"/>
</dbReference>
<dbReference type="PANTHER" id="PTHR22100">
    <property type="entry name" value="WINGS APART-LIKE PROTEIN HOMOLOG"/>
    <property type="match status" value="1"/>
</dbReference>
<feature type="compositionally biased region" description="Basic and acidic residues" evidence="2">
    <location>
        <begin position="126"/>
        <end position="142"/>
    </location>
</feature>
<dbReference type="InterPro" id="IPR022771">
    <property type="entry name" value="WAPL_C"/>
</dbReference>
<protein>
    <recommendedName>
        <fullName evidence="3">Wings apart-like protein C-terminal domain-containing protein</fullName>
    </recommendedName>
</protein>
<evidence type="ECO:0000256" key="2">
    <source>
        <dbReference type="SAM" id="MobiDB-lite"/>
    </source>
</evidence>
<name>A0AAN6URY3_9PEZI</name>
<dbReference type="Proteomes" id="UP001304895">
    <property type="component" value="Unassembled WGS sequence"/>
</dbReference>
<feature type="domain" description="Wings apart-like protein C-terminal" evidence="3">
    <location>
        <begin position="440"/>
        <end position="780"/>
    </location>
</feature>
<dbReference type="EMBL" id="MU853402">
    <property type="protein sequence ID" value="KAK4137595.1"/>
    <property type="molecule type" value="Genomic_DNA"/>
</dbReference>
<comment type="caution">
    <text evidence="4">The sequence shown here is derived from an EMBL/GenBank/DDBJ whole genome shotgun (WGS) entry which is preliminary data.</text>
</comment>
<sequence>MATGAQAASMTCVGFNAKLTSISLGTLHDSAQNPEPGSLLRTSLRAPLRHFNMMSADPDSTFGFAPKKKVTTYGRAGRRRGQPTTVGTLRRSETSPELPTSFARSPSRSPEAPRVLTRAVSSAKAKQPDIRKYGAGARREPAEEAQSQPLPELPDFESPHAEDTRAKKRRLVRGYSDKGRFTGPYSTPDSSPSGGQSSGAAIEKEVPRSISDPSPSTTSGRTTPVKDIDMEDVVPASMPFSVKTSRTLQNLSVSSTSLGTKKHQIPIRLSLQGPTKPAPKRTARRLPAATHTHGQGPAAQPIRKRRLIDTLAAQADEDSGPSDSEASSQESGGVSIQPPPARSDASPPRASGSTSRPKAIARPVLATKKSGPKFTYSQQRTMLADDDDDLLLGGGGGLGSLGDGPAGGALFNFGRMTKSSTISTFSYLDEDDETANTGAVRSLHELRQAGANSRFADEMDDILDRVGAPSAKPSSLRRGALLELAQKMKHKDFRQQFRNHGDGGNLFKYLENETDLVSGYSILAVVTTLLAATTSAHLIQQLSAQGLGALVSRLLAQTTDIVQLSKDRKQNLSKNGQTTLAAIKFSLLELPVWEPCSPTSLSPRTLALKCLDLVMRQPTHEDEVLSREVTDRMFSILSDGISDPACWDFPSQPESCDFHLALYVLEGHSVSAMQSGLGATWTKQYAPIVANGLETALGRPTNELGDLESLALRISLNITNQNSEASRLFVEKGLLGRLAKAACSAFGVVLQSMKVDSFLSTRVLESLIMMLGVMINFCVYYPPAAGRLEERGDGVGSPLNGLIRVFADNHTKTADADSMEETQLNVALGYLSVLLGYLCLRDSIRERLVLVHPRKSMQPLVDSISEFIAFHHKVAEAEGERKQGSETAALTRLQHLADQLAVLR</sequence>
<evidence type="ECO:0000313" key="5">
    <source>
        <dbReference type="Proteomes" id="UP001304895"/>
    </source>
</evidence>
<dbReference type="PANTHER" id="PTHR22100:SF13">
    <property type="entry name" value="WINGS APART-LIKE PROTEIN HOMOLOG"/>
    <property type="match status" value="1"/>
</dbReference>
<feature type="compositionally biased region" description="Basic residues" evidence="2">
    <location>
        <begin position="71"/>
        <end position="81"/>
    </location>
</feature>
<feature type="region of interest" description="Disordered" evidence="2">
    <location>
        <begin position="254"/>
        <end position="367"/>
    </location>
</feature>
<dbReference type="Gene3D" id="1.25.10.10">
    <property type="entry name" value="Leucine-rich Repeat Variant"/>
    <property type="match status" value="2"/>
</dbReference>
<feature type="compositionally biased region" description="Low complexity" evidence="2">
    <location>
        <begin position="342"/>
        <end position="351"/>
    </location>
</feature>
<feature type="region of interest" description="Disordered" evidence="2">
    <location>
        <begin position="71"/>
        <end position="231"/>
    </location>
</feature>
<reference evidence="4" key="2">
    <citation type="submission" date="2023-05" db="EMBL/GenBank/DDBJ databases">
        <authorList>
            <consortium name="Lawrence Berkeley National Laboratory"/>
            <person name="Steindorff A."/>
            <person name="Hensen N."/>
            <person name="Bonometti L."/>
            <person name="Westerberg I."/>
            <person name="Brannstrom I.O."/>
            <person name="Guillou S."/>
            <person name="Cros-Aarteil S."/>
            <person name="Calhoun S."/>
            <person name="Haridas S."/>
            <person name="Kuo A."/>
            <person name="Mondo S."/>
            <person name="Pangilinan J."/>
            <person name="Riley R."/>
            <person name="Labutti K."/>
            <person name="Andreopoulos B."/>
            <person name="Lipzen A."/>
            <person name="Chen C."/>
            <person name="Yanf M."/>
            <person name="Daum C."/>
            <person name="Ng V."/>
            <person name="Clum A."/>
            <person name="Ohm R."/>
            <person name="Martin F."/>
            <person name="Silar P."/>
            <person name="Natvig D."/>
            <person name="Lalanne C."/>
            <person name="Gautier V."/>
            <person name="Ament-Velasquez S.L."/>
            <person name="Kruys A."/>
            <person name="Hutchinson M.I."/>
            <person name="Powell A.J."/>
            <person name="Barry K."/>
            <person name="Miller A.N."/>
            <person name="Grigoriev I.V."/>
            <person name="Debuchy R."/>
            <person name="Gladieux P."/>
            <person name="Thoren M.H."/>
            <person name="Johannesson H."/>
        </authorList>
    </citation>
    <scope>NUCLEOTIDE SEQUENCE</scope>
    <source>
        <strain evidence="4">CBS 123565</strain>
    </source>
</reference>
<evidence type="ECO:0000256" key="1">
    <source>
        <dbReference type="ARBA" id="ARBA00006854"/>
    </source>
</evidence>
<accession>A0AAN6URY3</accession>
<evidence type="ECO:0000313" key="4">
    <source>
        <dbReference type="EMBL" id="KAK4137595.1"/>
    </source>
</evidence>